<sequence>MRLAGLAGSVGLFRRPAAAVEGSPHGGLGQADSTAGSRILSWGLCSTAWEVQCMQGLPRSAQAITSSATETHVARSSEGPAERVGELLLDAARLAPCRFVVIGPTIMEATADLRVGQAQVRVSPRPGGGGPLLTLAAPDKSFEVHVDASAVAEATLGVSETTGKGVLRLLSAEKRLLLTVIPVGEDAQTHFDVLFGRWGASVRFQD</sequence>
<protein>
    <submittedName>
        <fullName evidence="1">Uncharacterized protein</fullName>
    </submittedName>
</protein>
<dbReference type="AlphaFoldDB" id="A0A7S4V3J1"/>
<accession>A0A7S4V3J1</accession>
<name>A0A7S4V3J1_9DINO</name>
<reference evidence="1" key="1">
    <citation type="submission" date="2021-01" db="EMBL/GenBank/DDBJ databases">
        <authorList>
            <person name="Corre E."/>
            <person name="Pelletier E."/>
            <person name="Niang G."/>
            <person name="Scheremetjew M."/>
            <person name="Finn R."/>
            <person name="Kale V."/>
            <person name="Holt S."/>
            <person name="Cochrane G."/>
            <person name="Meng A."/>
            <person name="Brown T."/>
            <person name="Cohen L."/>
        </authorList>
    </citation>
    <scope>NUCLEOTIDE SEQUENCE</scope>
    <source>
        <strain evidence="1">CCMP3105</strain>
    </source>
</reference>
<dbReference type="EMBL" id="HBNR01044713">
    <property type="protein sequence ID" value="CAE4605413.1"/>
    <property type="molecule type" value="Transcribed_RNA"/>
</dbReference>
<organism evidence="1">
    <name type="scientific">Alexandrium monilatum</name>
    <dbReference type="NCBI Taxonomy" id="311494"/>
    <lineage>
        <taxon>Eukaryota</taxon>
        <taxon>Sar</taxon>
        <taxon>Alveolata</taxon>
        <taxon>Dinophyceae</taxon>
        <taxon>Gonyaulacales</taxon>
        <taxon>Pyrocystaceae</taxon>
        <taxon>Alexandrium</taxon>
    </lineage>
</organism>
<gene>
    <name evidence="1" type="ORF">AMON00008_LOCUS31123</name>
</gene>
<proteinExistence type="predicted"/>
<evidence type="ECO:0000313" key="1">
    <source>
        <dbReference type="EMBL" id="CAE4605413.1"/>
    </source>
</evidence>